<protein>
    <submittedName>
        <fullName evidence="1">Uncharacterized protein</fullName>
    </submittedName>
</protein>
<comment type="caution">
    <text evidence="1">The sequence shown here is derived from an EMBL/GenBank/DDBJ whole genome shotgun (WGS) entry which is preliminary data.</text>
</comment>
<name>J9BQY0_9ZZZZ</name>
<feature type="non-terminal residue" evidence="1">
    <location>
        <position position="102"/>
    </location>
</feature>
<feature type="non-terminal residue" evidence="1">
    <location>
        <position position="1"/>
    </location>
</feature>
<sequence>QTVDPVKFECFRYDHVDRILENPWIYGKLYLQLGMRYPADYWKAWVDETKGYWNAGYNYWIFTKGIGENNLGISADYGENPVASAFQALFRYIEKMKMLQPL</sequence>
<reference evidence="1" key="1">
    <citation type="journal article" date="2012" name="PLoS ONE">
        <title>Gene sets for utilization of primary and secondary nutrition supplies in the distal gut of endangered iberian lynx.</title>
        <authorList>
            <person name="Alcaide M."/>
            <person name="Messina E."/>
            <person name="Richter M."/>
            <person name="Bargiela R."/>
            <person name="Peplies J."/>
            <person name="Huws S.A."/>
            <person name="Newbold C.J."/>
            <person name="Golyshin P.N."/>
            <person name="Simon M.A."/>
            <person name="Lopez G."/>
            <person name="Yakimov M.M."/>
            <person name="Ferrer M."/>
        </authorList>
    </citation>
    <scope>NUCLEOTIDE SEQUENCE</scope>
</reference>
<dbReference type="AlphaFoldDB" id="J9BQY0"/>
<dbReference type="EMBL" id="AMCI01009118">
    <property type="protein sequence ID" value="EJW90005.1"/>
    <property type="molecule type" value="Genomic_DNA"/>
</dbReference>
<gene>
    <name evidence="1" type="ORF">EVA_21888</name>
</gene>
<proteinExistence type="predicted"/>
<organism evidence="1">
    <name type="scientific">gut metagenome</name>
    <dbReference type="NCBI Taxonomy" id="749906"/>
    <lineage>
        <taxon>unclassified sequences</taxon>
        <taxon>metagenomes</taxon>
        <taxon>organismal metagenomes</taxon>
    </lineage>
</organism>
<evidence type="ECO:0000313" key="1">
    <source>
        <dbReference type="EMBL" id="EJW90005.1"/>
    </source>
</evidence>
<accession>J9BQY0</accession>